<dbReference type="Proteomes" id="UP000715965">
    <property type="component" value="Unassembled WGS sequence"/>
</dbReference>
<evidence type="ECO:0000313" key="1">
    <source>
        <dbReference type="EMBL" id="MBE7939632.1"/>
    </source>
</evidence>
<organism evidence="1 2">
    <name type="scientific">Ramlibacter aquaticus</name>
    <dbReference type="NCBI Taxonomy" id="2780094"/>
    <lineage>
        <taxon>Bacteria</taxon>
        <taxon>Pseudomonadati</taxon>
        <taxon>Pseudomonadota</taxon>
        <taxon>Betaproteobacteria</taxon>
        <taxon>Burkholderiales</taxon>
        <taxon>Comamonadaceae</taxon>
        <taxon>Ramlibacter</taxon>
    </lineage>
</organism>
<accession>A0ABR9SD19</accession>
<gene>
    <name evidence="1" type="ORF">IM725_03475</name>
</gene>
<dbReference type="RefSeq" id="WP_193779181.1">
    <property type="nucleotide sequence ID" value="NZ_JADDOJ010000008.1"/>
</dbReference>
<sequence>MLMTKTAKGLQVMKDRSVPLSPRQRSAFILFDGKRTLQEVLDATAPMGVVAADLELLVEQGLLEPASTQAAAPVPAAAPAAAPVASAAPAAAPASAGTSRTPQQRYMEAYPLATALTAGLGLRGFRLNLAVEGAGSYEELLQVAPRIREAVGEQKFAPLDRALNG</sequence>
<comment type="caution">
    <text evidence="1">The sequence shown here is derived from an EMBL/GenBank/DDBJ whole genome shotgun (WGS) entry which is preliminary data.</text>
</comment>
<keyword evidence="2" id="KW-1185">Reference proteome</keyword>
<protein>
    <submittedName>
        <fullName evidence="1">Uncharacterized protein</fullName>
    </submittedName>
</protein>
<dbReference type="EMBL" id="JADDOJ010000008">
    <property type="protein sequence ID" value="MBE7939632.1"/>
    <property type="molecule type" value="Genomic_DNA"/>
</dbReference>
<reference evidence="1 2" key="1">
    <citation type="submission" date="2020-10" db="EMBL/GenBank/DDBJ databases">
        <title>Draft genome of Ramlibacter aquaticus LMG 30558.</title>
        <authorList>
            <person name="Props R."/>
        </authorList>
    </citation>
    <scope>NUCLEOTIDE SEQUENCE [LARGE SCALE GENOMIC DNA]</scope>
    <source>
        <strain evidence="1 2">LMG 30558</strain>
    </source>
</reference>
<evidence type="ECO:0000313" key="2">
    <source>
        <dbReference type="Proteomes" id="UP000715965"/>
    </source>
</evidence>
<proteinExistence type="predicted"/>
<name>A0ABR9SD19_9BURK</name>